<proteinExistence type="predicted"/>
<dbReference type="STRING" id="1797768.A3C59_00385"/>
<comment type="caution">
    <text evidence="1">The sequence shown here is derived from an EMBL/GenBank/DDBJ whole genome shotgun (WGS) entry which is preliminary data.</text>
</comment>
<dbReference type="EMBL" id="MFCV01000047">
    <property type="protein sequence ID" value="OGE30429.1"/>
    <property type="molecule type" value="Genomic_DNA"/>
</dbReference>
<dbReference type="AlphaFoldDB" id="A0A1F5JPB3"/>
<accession>A0A1F5JPB3</accession>
<protein>
    <submittedName>
        <fullName evidence="1">Uncharacterized protein</fullName>
    </submittedName>
</protein>
<sequence length="321" mass="38768">MKVIPRTDKGYTQDPTHYLNFRRFNKQAGNFVLLEAGFGFSKKMRWGQYGFSRKQLNNILSKKIIRLDFEEPNKFFVGDNPDEYDGDFYKIFTICPYTADWLNKRQGNKKHIPIYFPFNEQYIPKETPKKYDIIYTGHILSKPILKDIKTISKFNHRVVSNSDHPLVTNKSTSYQEKLLLISQSRITLVHNLLYLNPRHIYNVWKFPDWQENKAFRFIPKWYRSWRLTDYVIAPQLKSRLFEAAFSKSLILCKRDPFNLVERYFKENQEFVYFEEGKLEEKIKNILENFRIYEKIIDQAFKKAVKNYTTKEFFLRYLKDLV</sequence>
<organism evidence="1 2">
    <name type="scientific">Candidatus Daviesbacteria bacterium RIFCSPHIGHO2_02_FULL_36_13</name>
    <dbReference type="NCBI Taxonomy" id="1797768"/>
    <lineage>
        <taxon>Bacteria</taxon>
        <taxon>Candidatus Daviesiibacteriota</taxon>
    </lineage>
</organism>
<dbReference type="Proteomes" id="UP000176902">
    <property type="component" value="Unassembled WGS sequence"/>
</dbReference>
<evidence type="ECO:0000313" key="2">
    <source>
        <dbReference type="Proteomes" id="UP000176902"/>
    </source>
</evidence>
<gene>
    <name evidence="1" type="ORF">A3C59_00385</name>
</gene>
<reference evidence="1 2" key="1">
    <citation type="journal article" date="2016" name="Nat. Commun.">
        <title>Thousands of microbial genomes shed light on interconnected biogeochemical processes in an aquifer system.</title>
        <authorList>
            <person name="Anantharaman K."/>
            <person name="Brown C.T."/>
            <person name="Hug L.A."/>
            <person name="Sharon I."/>
            <person name="Castelle C.J."/>
            <person name="Probst A.J."/>
            <person name="Thomas B.C."/>
            <person name="Singh A."/>
            <person name="Wilkins M.J."/>
            <person name="Karaoz U."/>
            <person name="Brodie E.L."/>
            <person name="Williams K.H."/>
            <person name="Hubbard S.S."/>
            <person name="Banfield J.F."/>
        </authorList>
    </citation>
    <scope>NUCLEOTIDE SEQUENCE [LARGE SCALE GENOMIC DNA]</scope>
</reference>
<name>A0A1F5JPB3_9BACT</name>
<evidence type="ECO:0000313" key="1">
    <source>
        <dbReference type="EMBL" id="OGE30429.1"/>
    </source>
</evidence>